<keyword evidence="2" id="KW-1185">Reference proteome</keyword>
<organism evidence="1 2">
    <name type="scientific">Streptomyces ficellus</name>
    <dbReference type="NCBI Taxonomy" id="1977088"/>
    <lineage>
        <taxon>Bacteria</taxon>
        <taxon>Bacillati</taxon>
        <taxon>Actinomycetota</taxon>
        <taxon>Actinomycetes</taxon>
        <taxon>Kitasatosporales</taxon>
        <taxon>Streptomycetaceae</taxon>
        <taxon>Streptomyces</taxon>
    </lineage>
</organism>
<reference evidence="1" key="1">
    <citation type="submission" date="2023-06" db="EMBL/GenBank/DDBJ databases">
        <title>WGS-Sequencing of Streptomyces ficellus isolate 21 collected from sand in Gara Djebilet Iron Mine in Algeria.</title>
        <authorList>
            <person name="Zegers G.P."/>
            <person name="Gomez A."/>
            <person name="Gueddou A."/>
            <person name="Zahara A.F."/>
            <person name="Worth M."/>
            <person name="Sevigny J.L."/>
            <person name="Tisa L."/>
        </authorList>
    </citation>
    <scope>NUCLEOTIDE SEQUENCE</scope>
    <source>
        <strain evidence="1">AS11</strain>
    </source>
</reference>
<dbReference type="RefSeq" id="WP_290113640.1">
    <property type="nucleotide sequence ID" value="NZ_JAUEPL010000032.1"/>
</dbReference>
<evidence type="ECO:0000313" key="1">
    <source>
        <dbReference type="EMBL" id="MDN3296412.1"/>
    </source>
</evidence>
<dbReference type="EMBL" id="JAUEPL010000032">
    <property type="protein sequence ID" value="MDN3296412.1"/>
    <property type="molecule type" value="Genomic_DNA"/>
</dbReference>
<name>A0ABT7ZAX8_9ACTN</name>
<sequence length="110" mass="11625">MASTHESGGFPNSANLVTSGNKCAQLYTDKMGDGSANFAIVADTRTAVNGPSGTERCGRTAIPSVQNQRAFTGFPAPSWRMLDGDGFFITLPGFEHCTSTATTCTWRKIG</sequence>
<dbReference type="Proteomes" id="UP001174050">
    <property type="component" value="Unassembled WGS sequence"/>
</dbReference>
<accession>A0ABT7ZAX8</accession>
<gene>
    <name evidence="1" type="ORF">QWM81_20585</name>
</gene>
<comment type="caution">
    <text evidence="1">The sequence shown here is derived from an EMBL/GenBank/DDBJ whole genome shotgun (WGS) entry which is preliminary data.</text>
</comment>
<evidence type="ECO:0000313" key="2">
    <source>
        <dbReference type="Proteomes" id="UP001174050"/>
    </source>
</evidence>
<proteinExistence type="predicted"/>
<protein>
    <submittedName>
        <fullName evidence="1">Uncharacterized protein</fullName>
    </submittedName>
</protein>